<organism evidence="5 6">
    <name type="scientific">Luteimonas colneyensis</name>
    <dbReference type="NCBI Taxonomy" id="2762230"/>
    <lineage>
        <taxon>Bacteria</taxon>
        <taxon>Pseudomonadati</taxon>
        <taxon>Pseudomonadota</taxon>
        <taxon>Gammaproteobacteria</taxon>
        <taxon>Lysobacterales</taxon>
        <taxon>Lysobacteraceae</taxon>
        <taxon>Luteimonas</taxon>
    </lineage>
</organism>
<dbReference type="SUPFAM" id="SSF53822">
    <property type="entry name" value="Periplasmic binding protein-like I"/>
    <property type="match status" value="1"/>
</dbReference>
<dbReference type="EMBL" id="JACSQJ010000002">
    <property type="protein sequence ID" value="MBD7987222.1"/>
    <property type="molecule type" value="Genomic_DNA"/>
</dbReference>
<keyword evidence="2 5" id="KW-0238">DNA-binding</keyword>
<dbReference type="Proteomes" id="UP000647183">
    <property type="component" value="Unassembled WGS sequence"/>
</dbReference>
<proteinExistence type="predicted"/>
<dbReference type="CDD" id="cd06295">
    <property type="entry name" value="PBP1_CelR"/>
    <property type="match status" value="1"/>
</dbReference>
<comment type="caution">
    <text evidence="5">The sequence shown here is derived from an EMBL/GenBank/DDBJ whole genome shotgun (WGS) entry which is preliminary data.</text>
</comment>
<dbReference type="SMART" id="SM00354">
    <property type="entry name" value="HTH_LACI"/>
    <property type="match status" value="1"/>
</dbReference>
<name>A0ABR8UGS1_9GAMM</name>
<evidence type="ECO:0000256" key="3">
    <source>
        <dbReference type="ARBA" id="ARBA00023163"/>
    </source>
</evidence>
<evidence type="ECO:0000256" key="1">
    <source>
        <dbReference type="ARBA" id="ARBA00023015"/>
    </source>
</evidence>
<accession>A0ABR8UGS1</accession>
<evidence type="ECO:0000256" key="2">
    <source>
        <dbReference type="ARBA" id="ARBA00023125"/>
    </source>
</evidence>
<dbReference type="InterPro" id="IPR000843">
    <property type="entry name" value="HTH_LacI"/>
</dbReference>
<dbReference type="Pfam" id="PF13377">
    <property type="entry name" value="Peripla_BP_3"/>
    <property type="match status" value="1"/>
</dbReference>
<evidence type="ECO:0000313" key="6">
    <source>
        <dbReference type="Proteomes" id="UP000647183"/>
    </source>
</evidence>
<protein>
    <submittedName>
        <fullName evidence="5">LacI family DNA-binding transcriptional regulator</fullName>
    </submittedName>
</protein>
<gene>
    <name evidence="5" type="ORF">H9645_04200</name>
</gene>
<dbReference type="InterPro" id="IPR028082">
    <property type="entry name" value="Peripla_BP_I"/>
</dbReference>
<feature type="domain" description="HTH lacI-type" evidence="4">
    <location>
        <begin position="8"/>
        <end position="62"/>
    </location>
</feature>
<evidence type="ECO:0000259" key="4">
    <source>
        <dbReference type="PROSITE" id="PS50932"/>
    </source>
</evidence>
<dbReference type="GO" id="GO:0003677">
    <property type="term" value="F:DNA binding"/>
    <property type="evidence" value="ECO:0007669"/>
    <property type="project" value="UniProtKB-KW"/>
</dbReference>
<dbReference type="InterPro" id="IPR010982">
    <property type="entry name" value="Lambda_DNA-bd_dom_sf"/>
</dbReference>
<dbReference type="RefSeq" id="WP_191728496.1">
    <property type="nucleotide sequence ID" value="NZ_JACSQJ010000002.1"/>
</dbReference>
<dbReference type="Pfam" id="PF00356">
    <property type="entry name" value="LacI"/>
    <property type="match status" value="1"/>
</dbReference>
<keyword evidence="1" id="KW-0805">Transcription regulation</keyword>
<keyword evidence="3" id="KW-0804">Transcription</keyword>
<dbReference type="PANTHER" id="PTHR30146">
    <property type="entry name" value="LACI-RELATED TRANSCRIPTIONAL REPRESSOR"/>
    <property type="match status" value="1"/>
</dbReference>
<sequence length="344" mass="36814">MQSKRDRVTSIDIAHLAGVSQATVSRVLNGSPLVNVETRRRVEAAVRELGYSVDRRASNLRLQRSGTLALLLFEDPTSDDSHINPFFLAMLGSITRAAARAGYDLLVSFQQLSDDWHADYAGSMKADGLILLGYGDYLSYRGKLEALVAHGTRFVRWGAVLPDQPGLSIGCDNLQGGRLVGEHLLGLGRRRIAFLGDASTHYPEFFDRYRGCDAALQAAGLAMDPALQIDAQSSEDDGYGAARALIARGQPFDAVFAASDLIAIGALRALAEHGLRVPEEVSVAGFDDIPAARFTTPALTTVAQDTSSAGAMLVETLMALIDGGPAASRMLPARLVLRQSCGER</sequence>
<dbReference type="PANTHER" id="PTHR30146:SF120">
    <property type="entry name" value="ALANINE RACEMASE"/>
    <property type="match status" value="1"/>
</dbReference>
<dbReference type="Gene3D" id="1.10.260.40">
    <property type="entry name" value="lambda repressor-like DNA-binding domains"/>
    <property type="match status" value="1"/>
</dbReference>
<reference evidence="5 6" key="1">
    <citation type="submission" date="2020-08" db="EMBL/GenBank/DDBJ databases">
        <title>A Genomic Blueprint of the Chicken Gut Microbiome.</title>
        <authorList>
            <person name="Gilroy R."/>
            <person name="Ravi A."/>
            <person name="Getino M."/>
            <person name="Pursley I."/>
            <person name="Horton D.L."/>
            <person name="Alikhan N.-F."/>
            <person name="Baker D."/>
            <person name="Gharbi K."/>
            <person name="Hall N."/>
            <person name="Watson M."/>
            <person name="Adriaenssens E.M."/>
            <person name="Foster-Nyarko E."/>
            <person name="Jarju S."/>
            <person name="Secka A."/>
            <person name="Antonio M."/>
            <person name="Oren A."/>
            <person name="Chaudhuri R."/>
            <person name="La Ragione R.M."/>
            <person name="Hildebrand F."/>
            <person name="Pallen M.J."/>
        </authorList>
    </citation>
    <scope>NUCLEOTIDE SEQUENCE [LARGE SCALE GENOMIC DNA]</scope>
    <source>
        <strain evidence="5 6">Sa2BVA3</strain>
    </source>
</reference>
<keyword evidence="6" id="KW-1185">Reference proteome</keyword>
<dbReference type="SUPFAM" id="SSF47413">
    <property type="entry name" value="lambda repressor-like DNA-binding domains"/>
    <property type="match status" value="1"/>
</dbReference>
<dbReference type="InterPro" id="IPR046335">
    <property type="entry name" value="LacI/GalR-like_sensor"/>
</dbReference>
<evidence type="ECO:0000313" key="5">
    <source>
        <dbReference type="EMBL" id="MBD7987222.1"/>
    </source>
</evidence>
<dbReference type="CDD" id="cd01392">
    <property type="entry name" value="HTH_LacI"/>
    <property type="match status" value="1"/>
</dbReference>
<dbReference type="PROSITE" id="PS50932">
    <property type="entry name" value="HTH_LACI_2"/>
    <property type="match status" value="1"/>
</dbReference>
<dbReference type="Gene3D" id="3.40.50.2300">
    <property type="match status" value="2"/>
</dbReference>